<evidence type="ECO:0000313" key="8">
    <source>
        <dbReference type="Proteomes" id="UP000245125"/>
    </source>
</evidence>
<protein>
    <recommendedName>
        <fullName evidence="6">JAB domain-containing protein</fullName>
    </recommendedName>
</protein>
<feature type="domain" description="JAB" evidence="6">
    <location>
        <begin position="14"/>
        <end position="125"/>
    </location>
</feature>
<evidence type="ECO:0000259" key="6">
    <source>
        <dbReference type="Pfam" id="PF14464"/>
    </source>
</evidence>
<dbReference type="GO" id="GO:0006508">
    <property type="term" value="P:proteolysis"/>
    <property type="evidence" value="ECO:0007669"/>
    <property type="project" value="UniProtKB-KW"/>
</dbReference>
<evidence type="ECO:0000256" key="2">
    <source>
        <dbReference type="ARBA" id="ARBA00022723"/>
    </source>
</evidence>
<dbReference type="AlphaFoldDB" id="A0A2U3QJ64"/>
<reference evidence="8" key="1">
    <citation type="submission" date="2018-03" db="EMBL/GenBank/DDBJ databases">
        <authorList>
            <person name="Zecchin S."/>
        </authorList>
    </citation>
    <scope>NUCLEOTIDE SEQUENCE [LARGE SCALE GENOMIC DNA]</scope>
</reference>
<keyword evidence="4" id="KW-0862">Zinc</keyword>
<accession>A0A2U3QJ64</accession>
<organism evidence="7 8">
    <name type="scientific">Candidatus Sulfobium mesophilum</name>
    <dbReference type="NCBI Taxonomy" id="2016548"/>
    <lineage>
        <taxon>Bacteria</taxon>
        <taxon>Pseudomonadati</taxon>
        <taxon>Nitrospirota</taxon>
        <taxon>Nitrospiria</taxon>
        <taxon>Nitrospirales</taxon>
        <taxon>Nitrospiraceae</taxon>
        <taxon>Candidatus Sulfobium</taxon>
    </lineage>
</organism>
<dbReference type="OrthoDB" id="9802958at2"/>
<evidence type="ECO:0000313" key="7">
    <source>
        <dbReference type="EMBL" id="SPQ01447.1"/>
    </source>
</evidence>
<keyword evidence="8" id="KW-1185">Reference proteome</keyword>
<dbReference type="SUPFAM" id="SSF102712">
    <property type="entry name" value="JAB1/MPN domain"/>
    <property type="match status" value="1"/>
</dbReference>
<keyword evidence="2" id="KW-0479">Metal-binding</keyword>
<dbReference type="EMBL" id="OUUY01000103">
    <property type="protein sequence ID" value="SPQ01447.1"/>
    <property type="molecule type" value="Genomic_DNA"/>
</dbReference>
<dbReference type="GO" id="GO:0008237">
    <property type="term" value="F:metallopeptidase activity"/>
    <property type="evidence" value="ECO:0007669"/>
    <property type="project" value="UniProtKB-KW"/>
</dbReference>
<evidence type="ECO:0000256" key="5">
    <source>
        <dbReference type="ARBA" id="ARBA00023049"/>
    </source>
</evidence>
<dbReference type="Proteomes" id="UP000245125">
    <property type="component" value="Unassembled WGS sequence"/>
</dbReference>
<evidence type="ECO:0000256" key="3">
    <source>
        <dbReference type="ARBA" id="ARBA00022801"/>
    </source>
</evidence>
<keyword evidence="3" id="KW-0378">Hydrolase</keyword>
<evidence type="ECO:0000256" key="1">
    <source>
        <dbReference type="ARBA" id="ARBA00022670"/>
    </source>
</evidence>
<evidence type="ECO:0000256" key="4">
    <source>
        <dbReference type="ARBA" id="ARBA00022833"/>
    </source>
</evidence>
<proteinExistence type="predicted"/>
<dbReference type="InterPro" id="IPR028090">
    <property type="entry name" value="JAB_dom_prok"/>
</dbReference>
<keyword evidence="1" id="KW-0645">Protease</keyword>
<dbReference type="Gene3D" id="3.40.140.10">
    <property type="entry name" value="Cytidine Deaminase, domain 2"/>
    <property type="match status" value="1"/>
</dbReference>
<sequence length="168" mass="19173">MRVYLSENAFIDLLLSSAEVYKRECLGFLLGYKLEDRFIIEHAFSFQTAYRKHKGVVSFDRSHKKIDPILERLDRIQIIGDFHSHTQFGTMKGLPFPSPEDIEGMAADHIYLIVAINNNKKTMSWAENRDSTVSGSVGDFFFKISAYFLNGSSSVRKAKIHCPFPPGF</sequence>
<dbReference type="GO" id="GO:0046872">
    <property type="term" value="F:metal ion binding"/>
    <property type="evidence" value="ECO:0007669"/>
    <property type="project" value="UniProtKB-KW"/>
</dbReference>
<dbReference type="Pfam" id="PF14464">
    <property type="entry name" value="Prok-JAB"/>
    <property type="match status" value="1"/>
</dbReference>
<name>A0A2U3QJ64_9BACT</name>
<gene>
    <name evidence="7" type="ORF">NBG4_550008</name>
</gene>
<keyword evidence="5" id="KW-0482">Metalloprotease</keyword>